<accession>A0A193LHV8</accession>
<dbReference type="PANTHER" id="PTHR11934">
    <property type="entry name" value="RIBOSE-5-PHOSPHATE ISOMERASE"/>
    <property type="match status" value="1"/>
</dbReference>
<dbReference type="GO" id="GO:0006014">
    <property type="term" value="P:D-ribose metabolic process"/>
    <property type="evidence" value="ECO:0007669"/>
    <property type="project" value="TreeGrafter"/>
</dbReference>
<comment type="function">
    <text evidence="3">Catalyzes the reversible conversion of ribose-5-phosphate to ribulose 5-phosphate.</text>
</comment>
<dbReference type="HAMAP" id="MF_00170">
    <property type="entry name" value="Rib_5P_isom_A"/>
    <property type="match status" value="1"/>
</dbReference>
<dbReference type="EC" id="5.3.1.6" evidence="3"/>
<dbReference type="FunFam" id="3.30.70.260:FF:000004">
    <property type="entry name" value="Ribose-5-phosphate isomerase A"/>
    <property type="match status" value="1"/>
</dbReference>
<evidence type="ECO:0000256" key="2">
    <source>
        <dbReference type="ARBA" id="ARBA00023235"/>
    </source>
</evidence>
<dbReference type="OrthoDB" id="5870696at2"/>
<dbReference type="GO" id="GO:0009052">
    <property type="term" value="P:pentose-phosphate shunt, non-oxidative branch"/>
    <property type="evidence" value="ECO:0007669"/>
    <property type="project" value="UniProtKB-UniRule"/>
</dbReference>
<sequence length="219" mass="23659">MDQTAKKMSVAKAALEYIESGIVLGVGTGSTVNCLIDFLPSLNTRVEAFVSSSAATTKKLEELGFEVSTLNDVGDIDLYIDGADEATKHRQLIKGGGGALTREKILAAASRKFVCIIDDSKLVGMLGGFPLPIEVLPMAQAFVARKIVKMRGQPIWRENYVTDNGNHILDVHNLKITNPPELETRINQIPGVVSVGIFAQRPADVLLISSEQGVRTIRT</sequence>
<dbReference type="NCBIfam" id="TIGR00021">
    <property type="entry name" value="rpiA"/>
    <property type="match status" value="1"/>
</dbReference>
<proteinExistence type="inferred from homology"/>
<feature type="binding site" evidence="3">
    <location>
        <begin position="81"/>
        <end position="84"/>
    </location>
    <ligand>
        <name>substrate</name>
    </ligand>
</feature>
<feature type="binding site" evidence="3">
    <location>
        <begin position="94"/>
        <end position="97"/>
    </location>
    <ligand>
        <name>substrate</name>
    </ligand>
</feature>
<dbReference type="EMBL" id="CP016268">
    <property type="protein sequence ID" value="ANO51969.1"/>
    <property type="molecule type" value="Genomic_DNA"/>
</dbReference>
<dbReference type="KEGG" id="woc:BA177_12845"/>
<comment type="pathway">
    <text evidence="3">Carbohydrate degradation; pentose phosphate pathway; D-ribose 5-phosphate from D-ribulose 5-phosphate (non-oxidative stage): step 1/1.</text>
</comment>
<dbReference type="InterPro" id="IPR037171">
    <property type="entry name" value="NagB/RpiA_transferase-like"/>
</dbReference>
<dbReference type="NCBIfam" id="NF001924">
    <property type="entry name" value="PRK00702.1"/>
    <property type="match status" value="1"/>
</dbReference>
<dbReference type="UniPathway" id="UPA00115">
    <property type="reaction ID" value="UER00412"/>
</dbReference>
<dbReference type="PANTHER" id="PTHR11934:SF0">
    <property type="entry name" value="RIBOSE-5-PHOSPHATE ISOMERASE"/>
    <property type="match status" value="1"/>
</dbReference>
<dbReference type="Gene3D" id="3.40.50.1360">
    <property type="match status" value="1"/>
</dbReference>
<dbReference type="Gene3D" id="3.30.70.260">
    <property type="match status" value="1"/>
</dbReference>
<feature type="binding site" evidence="3">
    <location>
        <begin position="28"/>
        <end position="31"/>
    </location>
    <ligand>
        <name>substrate</name>
    </ligand>
</feature>
<dbReference type="FunFam" id="3.40.50.1360:FF:000001">
    <property type="entry name" value="Ribose-5-phosphate isomerase A"/>
    <property type="match status" value="1"/>
</dbReference>
<organism evidence="4 5">
    <name type="scientific">Woeseia oceani</name>
    <dbReference type="NCBI Taxonomy" id="1548547"/>
    <lineage>
        <taxon>Bacteria</taxon>
        <taxon>Pseudomonadati</taxon>
        <taxon>Pseudomonadota</taxon>
        <taxon>Gammaproteobacteria</taxon>
        <taxon>Woeseiales</taxon>
        <taxon>Woeseiaceae</taxon>
        <taxon>Woeseia</taxon>
    </lineage>
</organism>
<evidence type="ECO:0000256" key="1">
    <source>
        <dbReference type="ARBA" id="ARBA00001713"/>
    </source>
</evidence>
<dbReference type="AlphaFoldDB" id="A0A193LHV8"/>
<reference evidence="4 5" key="1">
    <citation type="submission" date="2016-06" db="EMBL/GenBank/DDBJ databases">
        <title>Complete genome sequence of a deep-branching marine Gamma Proteobacterium Woeseia oceani type strain XK5.</title>
        <authorList>
            <person name="Mu D."/>
            <person name="Du Z."/>
        </authorList>
    </citation>
    <scope>NUCLEOTIDE SEQUENCE [LARGE SCALE GENOMIC DNA]</scope>
    <source>
        <strain evidence="4 5">XK5</strain>
    </source>
</reference>
<dbReference type="Pfam" id="PF06026">
    <property type="entry name" value="Rib_5-P_isom_A"/>
    <property type="match status" value="1"/>
</dbReference>
<name>A0A193LHV8_9GAMM</name>
<comment type="similarity">
    <text evidence="3">Belongs to the ribose 5-phosphate isomerase family.</text>
</comment>
<dbReference type="SUPFAM" id="SSF100950">
    <property type="entry name" value="NagB/RpiA/CoA transferase-like"/>
    <property type="match status" value="1"/>
</dbReference>
<dbReference type="Proteomes" id="UP000092695">
    <property type="component" value="Chromosome"/>
</dbReference>
<feature type="active site" description="Proton acceptor" evidence="3">
    <location>
        <position position="103"/>
    </location>
</feature>
<gene>
    <name evidence="3" type="primary">rpiA</name>
    <name evidence="4" type="ORF">BA177_12845</name>
</gene>
<dbReference type="GO" id="GO:0004751">
    <property type="term" value="F:ribose-5-phosphate isomerase activity"/>
    <property type="evidence" value="ECO:0007669"/>
    <property type="project" value="UniProtKB-UniRule"/>
</dbReference>
<comment type="catalytic activity">
    <reaction evidence="1 3">
        <text>aldehydo-D-ribose 5-phosphate = D-ribulose 5-phosphate</text>
        <dbReference type="Rhea" id="RHEA:14657"/>
        <dbReference type="ChEBI" id="CHEBI:58121"/>
        <dbReference type="ChEBI" id="CHEBI:58273"/>
        <dbReference type="EC" id="5.3.1.6"/>
    </reaction>
</comment>
<dbReference type="STRING" id="1548547.BA177_12845"/>
<dbReference type="GO" id="GO:0005829">
    <property type="term" value="C:cytosol"/>
    <property type="evidence" value="ECO:0007669"/>
    <property type="project" value="TreeGrafter"/>
</dbReference>
<keyword evidence="5" id="KW-1185">Reference proteome</keyword>
<protein>
    <recommendedName>
        <fullName evidence="3">Ribose-5-phosphate isomerase A</fullName>
        <ecNumber evidence="3">5.3.1.6</ecNumber>
    </recommendedName>
    <alternativeName>
        <fullName evidence="3">Phosphoriboisomerase A</fullName>
        <shortName evidence="3">PRI</shortName>
    </alternativeName>
</protein>
<dbReference type="SUPFAM" id="SSF75445">
    <property type="entry name" value="D-ribose-5-phosphate isomerase (RpiA), lid domain"/>
    <property type="match status" value="1"/>
</dbReference>
<evidence type="ECO:0000313" key="4">
    <source>
        <dbReference type="EMBL" id="ANO51969.1"/>
    </source>
</evidence>
<comment type="subunit">
    <text evidence="3">Homodimer.</text>
</comment>
<dbReference type="InterPro" id="IPR020672">
    <property type="entry name" value="Ribose5P_isomerase_typA_subgr"/>
</dbReference>
<evidence type="ECO:0000256" key="3">
    <source>
        <dbReference type="HAMAP-Rule" id="MF_00170"/>
    </source>
</evidence>
<evidence type="ECO:0000313" key="5">
    <source>
        <dbReference type="Proteomes" id="UP000092695"/>
    </source>
</evidence>
<dbReference type="InterPro" id="IPR004788">
    <property type="entry name" value="Ribose5P_isomerase_type_A"/>
</dbReference>
<dbReference type="RefSeq" id="WP_068616814.1">
    <property type="nucleotide sequence ID" value="NZ_CP016268.1"/>
</dbReference>
<keyword evidence="2 3" id="KW-0413">Isomerase</keyword>
<feature type="binding site" evidence="3">
    <location>
        <position position="121"/>
    </location>
    <ligand>
        <name>substrate</name>
    </ligand>
</feature>
<dbReference type="CDD" id="cd01398">
    <property type="entry name" value="RPI_A"/>
    <property type="match status" value="1"/>
</dbReference>